<evidence type="ECO:0000256" key="1">
    <source>
        <dbReference type="ARBA" id="ARBA00004141"/>
    </source>
</evidence>
<feature type="transmembrane region" description="Helical" evidence="12">
    <location>
        <begin position="391"/>
        <end position="410"/>
    </location>
</feature>
<dbReference type="Pfam" id="PF16414">
    <property type="entry name" value="NPC1_N"/>
    <property type="match status" value="1"/>
</dbReference>
<evidence type="ECO:0000256" key="3">
    <source>
        <dbReference type="ARBA" id="ARBA00022448"/>
    </source>
</evidence>
<dbReference type="GO" id="GO:0015918">
    <property type="term" value="P:sterol transport"/>
    <property type="evidence" value="ECO:0007669"/>
    <property type="project" value="TreeGrafter"/>
</dbReference>
<comment type="caution">
    <text evidence="14">The sequence shown here is derived from an EMBL/GenBank/DDBJ whole genome shotgun (WGS) entry which is preliminary data.</text>
</comment>
<feature type="domain" description="SSD" evidence="13">
    <location>
        <begin position="602"/>
        <end position="738"/>
    </location>
</feature>
<dbReference type="AlphaFoldDB" id="A0AAV2ABZ2"/>
<evidence type="ECO:0000259" key="13">
    <source>
        <dbReference type="PROSITE" id="PS50156"/>
    </source>
</evidence>
<reference evidence="14 15" key="1">
    <citation type="submission" date="2024-04" db="EMBL/GenBank/DDBJ databases">
        <authorList>
            <person name="Rising A."/>
            <person name="Reimegard J."/>
            <person name="Sonavane S."/>
            <person name="Akerstrom W."/>
            <person name="Nylinder S."/>
            <person name="Hedman E."/>
            <person name="Kallberg Y."/>
        </authorList>
    </citation>
    <scope>NUCLEOTIDE SEQUENCE [LARGE SCALE GENOMIC DNA]</scope>
</reference>
<evidence type="ECO:0000256" key="6">
    <source>
        <dbReference type="ARBA" id="ARBA00022989"/>
    </source>
</evidence>
<evidence type="ECO:0000256" key="9">
    <source>
        <dbReference type="ARBA" id="ARBA00023157"/>
    </source>
</evidence>
<proteinExistence type="inferred from homology"/>
<dbReference type="PANTHER" id="PTHR45727:SF2">
    <property type="entry name" value="NPC INTRACELLULAR CHOLESTEROL TRANSPORTER 1"/>
    <property type="match status" value="1"/>
</dbReference>
<keyword evidence="10" id="KW-0325">Glycoprotein</keyword>
<evidence type="ECO:0000256" key="4">
    <source>
        <dbReference type="ARBA" id="ARBA00022692"/>
    </source>
</evidence>
<dbReference type="PROSITE" id="PS50156">
    <property type="entry name" value="SSD"/>
    <property type="match status" value="1"/>
</dbReference>
<feature type="transmembrane region" description="Helical" evidence="12">
    <location>
        <begin position="636"/>
        <end position="660"/>
    </location>
</feature>
<keyword evidence="3" id="KW-0813">Transport</keyword>
<feature type="transmembrane region" description="Helical" evidence="12">
    <location>
        <begin position="666"/>
        <end position="688"/>
    </location>
</feature>
<dbReference type="InterPro" id="IPR000731">
    <property type="entry name" value="SSD"/>
</dbReference>
<evidence type="ECO:0000256" key="7">
    <source>
        <dbReference type="ARBA" id="ARBA00023055"/>
    </source>
</evidence>
<protein>
    <recommendedName>
        <fullName evidence="13">SSD domain-containing protein</fullName>
    </recommendedName>
</protein>
<dbReference type="GO" id="GO:0042632">
    <property type="term" value="P:cholesterol homeostasis"/>
    <property type="evidence" value="ECO:0007669"/>
    <property type="project" value="TreeGrafter"/>
</dbReference>
<dbReference type="SUPFAM" id="SSF82866">
    <property type="entry name" value="Multidrug efflux transporter AcrB transmembrane domain"/>
    <property type="match status" value="1"/>
</dbReference>
<keyword evidence="7" id="KW-0445">Lipid transport</keyword>
<dbReference type="GO" id="GO:0005886">
    <property type="term" value="C:plasma membrane"/>
    <property type="evidence" value="ECO:0007669"/>
    <property type="project" value="TreeGrafter"/>
</dbReference>
<evidence type="ECO:0000256" key="12">
    <source>
        <dbReference type="SAM" id="Phobius"/>
    </source>
</evidence>
<comment type="catalytic activity">
    <reaction evidence="11">
        <text>cholesterol(in) = cholesterol(out)</text>
        <dbReference type="Rhea" id="RHEA:39747"/>
        <dbReference type="ChEBI" id="CHEBI:16113"/>
    </reaction>
</comment>
<feature type="transmembrane region" description="Helical" evidence="12">
    <location>
        <begin position="284"/>
        <end position="307"/>
    </location>
</feature>
<keyword evidence="4 12" id="KW-0812">Transmembrane</keyword>
<keyword evidence="15" id="KW-1185">Reference proteome</keyword>
<dbReference type="Pfam" id="PF12349">
    <property type="entry name" value="Sterol-sensing"/>
    <property type="match status" value="1"/>
</dbReference>
<evidence type="ECO:0000256" key="8">
    <source>
        <dbReference type="ARBA" id="ARBA00023136"/>
    </source>
</evidence>
<evidence type="ECO:0000256" key="2">
    <source>
        <dbReference type="ARBA" id="ARBA00005585"/>
    </source>
</evidence>
<keyword evidence="5" id="KW-0732">Signal</keyword>
<keyword evidence="6 12" id="KW-1133">Transmembrane helix</keyword>
<dbReference type="InterPro" id="IPR053958">
    <property type="entry name" value="HMGCR/SNAP/NPC1-like_SSD"/>
</dbReference>
<evidence type="ECO:0000256" key="11">
    <source>
        <dbReference type="ARBA" id="ARBA00034049"/>
    </source>
</evidence>
<dbReference type="EMBL" id="CAXIEN010000145">
    <property type="protein sequence ID" value="CAL1281502.1"/>
    <property type="molecule type" value="Genomic_DNA"/>
</dbReference>
<dbReference type="InterPro" id="IPR053956">
    <property type="entry name" value="NPC1_MLD"/>
</dbReference>
<dbReference type="Pfam" id="PF22314">
    <property type="entry name" value="NPC1_MLD"/>
    <property type="match status" value="1"/>
</dbReference>
<comment type="subcellular location">
    <subcellularLocation>
        <location evidence="1">Membrane</location>
        <topology evidence="1">Multi-pass membrane protein</topology>
    </subcellularLocation>
</comment>
<accession>A0AAV2ABZ2</accession>
<dbReference type="Gene3D" id="1.20.1640.10">
    <property type="entry name" value="Multidrug efflux transporter AcrB transmembrane domain"/>
    <property type="match status" value="1"/>
</dbReference>
<evidence type="ECO:0000313" key="14">
    <source>
        <dbReference type="EMBL" id="CAL1281502.1"/>
    </source>
</evidence>
<dbReference type="PANTHER" id="PTHR45727">
    <property type="entry name" value="NPC INTRACELLULAR CHOLESTEROL TRANSPORTER 1"/>
    <property type="match status" value="1"/>
</dbReference>
<sequence>MKNYSHPLMNIAFSAEALCKEDDHCIGYDMSKFDPDIFYVYSGPPKPFDKNIFIGDNITSGQLLQTLCPDFAYDEVPRLCCAVSRLLEFQKFLDLLEVLGFSRCLSCFHNLRQIGCLVTCAPWQGLFSTVTRSVLHDDRGHKVEIMDAVDVHISKSYIYTMFESCKEIQGIFPGTLLLDLICGPWGSSQCTPERLMDSIGAPKSEGGRAPFRTTFLMHIEDKIDVNGRTFYPIKASNFKCSEAPGPNLSTCNCYDCKASCAPKALEPPVFPDEPEPFSIFKIDSLAFCAILGFSLFSTFITVIFCCLNSSCLQSQHSSSTVRSYPEAASLTDLEENQSIKPKDSFTISKTDKEVPFRKPHIRLSMKFGNWLEEKLKSAFLHWSIFVSKKPVTVVILSLLICGIYSLGLVFNFNITTDPVDLWVSHTSEARRDMEDYNKHFGPFYRIEQIIITPTNQESFYHPVVVNHELKNISWGPVFQQDFLLEVFKLQEKIEDLTVAFDDSIISLKDICLSPLKPLNTECAIQSIFGFFQNKIEHFMNKTEYLFHFKRCSLAPITLNCFAPYGGPIDAVALVLGGFEETYDSAEALRSIEDELERGSKSDLLPITISYVIMFLYITFSLGEYHECKTLLVGSKFFLGSIGVLIVLISISSSLGLFGFLGVPSTLIVLEVVPFLVLAVGVDNIFILVQAYQKEEKKPGQSMEQRIGLAVGKVAPRILLSSISMSSCFFIGEKSALKL</sequence>
<evidence type="ECO:0000313" key="15">
    <source>
        <dbReference type="Proteomes" id="UP001497382"/>
    </source>
</evidence>
<keyword evidence="8 12" id="KW-0472">Membrane</keyword>
<evidence type="ECO:0000256" key="10">
    <source>
        <dbReference type="ARBA" id="ARBA00023180"/>
    </source>
</evidence>
<dbReference type="GO" id="GO:0015485">
    <property type="term" value="F:cholesterol binding"/>
    <property type="evidence" value="ECO:0007669"/>
    <property type="project" value="TreeGrafter"/>
</dbReference>
<keyword evidence="9" id="KW-1015">Disulfide bond</keyword>
<evidence type="ECO:0000256" key="5">
    <source>
        <dbReference type="ARBA" id="ARBA00022729"/>
    </source>
</evidence>
<dbReference type="Proteomes" id="UP001497382">
    <property type="component" value="Unassembled WGS sequence"/>
</dbReference>
<comment type="similarity">
    <text evidence="2">Belongs to the patched family.</text>
</comment>
<dbReference type="GO" id="GO:0030299">
    <property type="term" value="P:intestinal cholesterol absorption"/>
    <property type="evidence" value="ECO:0007669"/>
    <property type="project" value="TreeGrafter"/>
</dbReference>
<dbReference type="InterPro" id="IPR032190">
    <property type="entry name" value="NPC1_N"/>
</dbReference>
<organism evidence="14 15">
    <name type="scientific">Larinioides sclopetarius</name>
    <dbReference type="NCBI Taxonomy" id="280406"/>
    <lineage>
        <taxon>Eukaryota</taxon>
        <taxon>Metazoa</taxon>
        <taxon>Ecdysozoa</taxon>
        <taxon>Arthropoda</taxon>
        <taxon>Chelicerata</taxon>
        <taxon>Arachnida</taxon>
        <taxon>Araneae</taxon>
        <taxon>Araneomorphae</taxon>
        <taxon>Entelegynae</taxon>
        <taxon>Araneoidea</taxon>
        <taxon>Araneidae</taxon>
        <taxon>Larinioides</taxon>
    </lineage>
</organism>
<gene>
    <name evidence="14" type="ORF">LARSCL_LOCUS11598</name>
</gene>
<feature type="transmembrane region" description="Helical" evidence="12">
    <location>
        <begin position="603"/>
        <end position="624"/>
    </location>
</feature>
<name>A0AAV2ABZ2_9ARAC</name>